<keyword evidence="3" id="KW-0349">Heme</keyword>
<evidence type="ECO:0000256" key="2">
    <source>
        <dbReference type="ARBA" id="ARBA00010617"/>
    </source>
</evidence>
<dbReference type="Gene3D" id="1.10.630.10">
    <property type="entry name" value="Cytochrome P450"/>
    <property type="match status" value="1"/>
</dbReference>
<comment type="similarity">
    <text evidence="2">Belongs to the cytochrome P450 family.</text>
</comment>
<name>A0A2P6R2E2_ROSCH</name>
<evidence type="ECO:0000313" key="11">
    <source>
        <dbReference type="EMBL" id="PRQ40597.1"/>
    </source>
</evidence>
<accession>A0A2P6R2E2</accession>
<evidence type="ECO:0000256" key="4">
    <source>
        <dbReference type="ARBA" id="ARBA00022692"/>
    </source>
</evidence>
<keyword evidence="12" id="KW-1185">Reference proteome</keyword>
<dbReference type="InterPro" id="IPR036396">
    <property type="entry name" value="Cyt_P450_sf"/>
</dbReference>
<dbReference type="AlphaFoldDB" id="A0A2P6R2E2"/>
<dbReference type="PANTHER" id="PTHR24282">
    <property type="entry name" value="CYTOCHROME P450 FAMILY MEMBER"/>
    <property type="match status" value="1"/>
</dbReference>
<reference evidence="11 12" key="1">
    <citation type="journal article" date="2018" name="Nat. Genet.">
        <title>The Rosa genome provides new insights in the design of modern roses.</title>
        <authorList>
            <person name="Bendahmane M."/>
        </authorList>
    </citation>
    <scope>NUCLEOTIDE SEQUENCE [LARGE SCALE GENOMIC DNA]</scope>
    <source>
        <strain evidence="12">cv. Old Blush</strain>
    </source>
</reference>
<evidence type="ECO:0000256" key="10">
    <source>
        <dbReference type="ARBA" id="ARBA00023136"/>
    </source>
</evidence>
<keyword evidence="8" id="KW-0408">Iron</keyword>
<gene>
    <name evidence="11" type="ORF">RchiOBHm_Chr4g0437741</name>
</gene>
<dbReference type="STRING" id="74649.A0A2P6R2E2"/>
<keyword evidence="4" id="KW-0812">Transmembrane</keyword>
<keyword evidence="5" id="KW-0479">Metal-binding</keyword>
<evidence type="ECO:0000256" key="5">
    <source>
        <dbReference type="ARBA" id="ARBA00022723"/>
    </source>
</evidence>
<keyword evidence="10" id="KW-0472">Membrane</keyword>
<dbReference type="SUPFAM" id="SSF48264">
    <property type="entry name" value="Cytochrome P450"/>
    <property type="match status" value="1"/>
</dbReference>
<evidence type="ECO:0000256" key="7">
    <source>
        <dbReference type="ARBA" id="ARBA00023002"/>
    </source>
</evidence>
<dbReference type="GO" id="GO:0016020">
    <property type="term" value="C:membrane"/>
    <property type="evidence" value="ECO:0007669"/>
    <property type="project" value="UniProtKB-SubCell"/>
</dbReference>
<dbReference type="EMBL" id="PDCK01000042">
    <property type="protein sequence ID" value="PRQ40597.1"/>
    <property type="molecule type" value="Genomic_DNA"/>
</dbReference>
<keyword evidence="9" id="KW-0503">Monooxygenase</keyword>
<dbReference type="GO" id="GO:0004497">
    <property type="term" value="F:monooxygenase activity"/>
    <property type="evidence" value="ECO:0007669"/>
    <property type="project" value="UniProtKB-KW"/>
</dbReference>
<keyword evidence="7" id="KW-0560">Oxidoreductase</keyword>
<sequence length="193" mass="22466">MASQGIRGPPYRLIHGNTKEISNMYKEAMSRPLSLSHNVFAYVQPHVHSWSNIYGKNYLQWFGARAQLVIREPDLCKQILNNKDGAYPKKPPEEYAKKLLGYGLVTAEAKMGKIEKDFEPCLPWRELKTSLGFALKRFFFIEIASRGIFFHPNFPLEGIILHPCLSCKDFYLHKFSLREFCLTRISLERFYLT</sequence>
<organism evidence="11 12">
    <name type="scientific">Rosa chinensis</name>
    <name type="common">China rose</name>
    <dbReference type="NCBI Taxonomy" id="74649"/>
    <lineage>
        <taxon>Eukaryota</taxon>
        <taxon>Viridiplantae</taxon>
        <taxon>Streptophyta</taxon>
        <taxon>Embryophyta</taxon>
        <taxon>Tracheophyta</taxon>
        <taxon>Spermatophyta</taxon>
        <taxon>Magnoliopsida</taxon>
        <taxon>eudicotyledons</taxon>
        <taxon>Gunneridae</taxon>
        <taxon>Pentapetalae</taxon>
        <taxon>rosids</taxon>
        <taxon>fabids</taxon>
        <taxon>Rosales</taxon>
        <taxon>Rosaceae</taxon>
        <taxon>Rosoideae</taxon>
        <taxon>Rosoideae incertae sedis</taxon>
        <taxon>Rosa</taxon>
    </lineage>
</organism>
<dbReference type="Proteomes" id="UP000238479">
    <property type="component" value="Chromosome 4"/>
</dbReference>
<dbReference type="GO" id="GO:0005506">
    <property type="term" value="F:iron ion binding"/>
    <property type="evidence" value="ECO:0007669"/>
    <property type="project" value="InterPro"/>
</dbReference>
<comment type="caution">
    <text evidence="11">The sequence shown here is derived from an EMBL/GenBank/DDBJ whole genome shotgun (WGS) entry which is preliminary data.</text>
</comment>
<dbReference type="GO" id="GO:0020037">
    <property type="term" value="F:heme binding"/>
    <property type="evidence" value="ECO:0007669"/>
    <property type="project" value="InterPro"/>
</dbReference>
<evidence type="ECO:0000256" key="8">
    <source>
        <dbReference type="ARBA" id="ARBA00023004"/>
    </source>
</evidence>
<protein>
    <submittedName>
        <fullName evidence="11">Putative cytochrome P450</fullName>
    </submittedName>
</protein>
<proteinExistence type="inferred from homology"/>
<evidence type="ECO:0000313" key="12">
    <source>
        <dbReference type="Proteomes" id="UP000238479"/>
    </source>
</evidence>
<evidence type="ECO:0000256" key="9">
    <source>
        <dbReference type="ARBA" id="ARBA00023033"/>
    </source>
</evidence>
<evidence type="ECO:0000256" key="3">
    <source>
        <dbReference type="ARBA" id="ARBA00022617"/>
    </source>
</evidence>
<dbReference type="PANTHER" id="PTHR24282:SF20">
    <property type="entry name" value="CYTOCHROME P450 CYP749A22-LIKE"/>
    <property type="match status" value="1"/>
</dbReference>
<evidence type="ECO:0000256" key="1">
    <source>
        <dbReference type="ARBA" id="ARBA00004167"/>
    </source>
</evidence>
<comment type="subcellular location">
    <subcellularLocation>
        <location evidence="1">Membrane</location>
        <topology evidence="1">Single-pass membrane protein</topology>
    </subcellularLocation>
</comment>
<dbReference type="InterPro" id="IPR050665">
    <property type="entry name" value="Cytochrome_P450_Monooxygen"/>
</dbReference>
<evidence type="ECO:0000256" key="6">
    <source>
        <dbReference type="ARBA" id="ARBA00022989"/>
    </source>
</evidence>
<dbReference type="GO" id="GO:0016705">
    <property type="term" value="F:oxidoreductase activity, acting on paired donors, with incorporation or reduction of molecular oxygen"/>
    <property type="evidence" value="ECO:0007669"/>
    <property type="project" value="InterPro"/>
</dbReference>
<dbReference type="Gramene" id="PRQ40597">
    <property type="protein sequence ID" value="PRQ40597"/>
    <property type="gene ID" value="RchiOBHm_Chr4g0437741"/>
</dbReference>
<keyword evidence="6" id="KW-1133">Transmembrane helix</keyword>